<accession>A0ABQ0M9R6</accession>
<evidence type="ECO:0008006" key="3">
    <source>
        <dbReference type="Google" id="ProtNLM"/>
    </source>
</evidence>
<sequence length="118" mass="13070">METPPSWNGRFRCLSLGYLSSRLVSSPAEIASTTSAAIYPAGPEFGREWRRKTVLRSSVHPAWLLDVFSSLHAYAVEMSYAPLYRLCLFTTSYLLSTLLRSSPSHSVASSSPSCTYLN</sequence>
<proteinExistence type="predicted"/>
<reference evidence="1" key="1">
    <citation type="submission" date="2014-09" db="EMBL/GenBank/DDBJ databases">
        <title>Genome sequence of the luminous mushroom Mycena chlorophos for searching fungal bioluminescence genes.</title>
        <authorList>
            <person name="Tanaka Y."/>
            <person name="Kasuga D."/>
            <person name="Oba Y."/>
            <person name="Hase S."/>
            <person name="Sato K."/>
            <person name="Oba Y."/>
            <person name="Sakakibara Y."/>
        </authorList>
    </citation>
    <scope>NUCLEOTIDE SEQUENCE</scope>
</reference>
<evidence type="ECO:0000313" key="1">
    <source>
        <dbReference type="EMBL" id="GAT59602.1"/>
    </source>
</evidence>
<dbReference type="Proteomes" id="UP000815677">
    <property type="component" value="Unassembled WGS sequence"/>
</dbReference>
<keyword evidence="2" id="KW-1185">Reference proteome</keyword>
<organism evidence="1 2">
    <name type="scientific">Mycena chlorophos</name>
    <name type="common">Agaric fungus</name>
    <name type="synonym">Agaricus chlorophos</name>
    <dbReference type="NCBI Taxonomy" id="658473"/>
    <lineage>
        <taxon>Eukaryota</taxon>
        <taxon>Fungi</taxon>
        <taxon>Dikarya</taxon>
        <taxon>Basidiomycota</taxon>
        <taxon>Agaricomycotina</taxon>
        <taxon>Agaricomycetes</taxon>
        <taxon>Agaricomycetidae</taxon>
        <taxon>Agaricales</taxon>
        <taxon>Marasmiineae</taxon>
        <taxon>Mycenaceae</taxon>
        <taxon>Mycena</taxon>
    </lineage>
</organism>
<evidence type="ECO:0000313" key="2">
    <source>
        <dbReference type="Proteomes" id="UP000815677"/>
    </source>
</evidence>
<protein>
    <recommendedName>
        <fullName evidence="3">BRCT domain-containing protein</fullName>
    </recommendedName>
</protein>
<name>A0ABQ0M9R6_MYCCL</name>
<dbReference type="EMBL" id="DF849890">
    <property type="protein sequence ID" value="GAT59602.1"/>
    <property type="molecule type" value="Genomic_DNA"/>
</dbReference>
<gene>
    <name evidence="1" type="ORF">MCHLO_15866</name>
</gene>